<keyword evidence="1" id="KW-0732">Signal</keyword>
<evidence type="ECO:0000313" key="2">
    <source>
        <dbReference type="EMBL" id="HDQ99038.1"/>
    </source>
</evidence>
<dbReference type="Proteomes" id="UP000885672">
    <property type="component" value="Unassembled WGS sequence"/>
</dbReference>
<dbReference type="EMBL" id="DSBX01000074">
    <property type="protein sequence ID" value="HDQ99038.1"/>
    <property type="molecule type" value="Genomic_DNA"/>
</dbReference>
<dbReference type="InterPro" id="IPR015915">
    <property type="entry name" value="Kelch-typ_b-propeller"/>
</dbReference>
<reference evidence="2" key="1">
    <citation type="journal article" date="2020" name="mSystems">
        <title>Genome- and Community-Level Interaction Insights into Carbon Utilization and Element Cycling Functions of Hydrothermarchaeota in Hydrothermal Sediment.</title>
        <authorList>
            <person name="Zhou Z."/>
            <person name="Liu Y."/>
            <person name="Xu W."/>
            <person name="Pan J."/>
            <person name="Luo Z.H."/>
            <person name="Li M."/>
        </authorList>
    </citation>
    <scope>NUCLEOTIDE SEQUENCE [LARGE SCALE GENOMIC DNA]</scope>
    <source>
        <strain evidence="2">SpSt-1182</strain>
    </source>
</reference>
<organism evidence="2">
    <name type="scientific">candidate division WOR-3 bacterium</name>
    <dbReference type="NCBI Taxonomy" id="2052148"/>
    <lineage>
        <taxon>Bacteria</taxon>
        <taxon>Bacteria division WOR-3</taxon>
    </lineage>
</organism>
<accession>A0A7V0XEH8</accession>
<comment type="caution">
    <text evidence="2">The sequence shown here is derived from an EMBL/GenBank/DDBJ whole genome shotgun (WGS) entry which is preliminary data.</text>
</comment>
<dbReference type="InterPro" id="IPR037293">
    <property type="entry name" value="Gal_Oxidase_central_sf"/>
</dbReference>
<sequence length="448" mass="46581">MSRVLYVLVCAVALVMASVPANINILATASGEGQSGLPAAELSASTGAVVELTPVEVRYFTDGPDAIDTLHWDGPHNDNAVGLTAGGTFFAAARYTPDVAVNLTNALWFSYDPPTAAVIYIWGPGTATTPGAVLDSVVSTTATKAWVNVSVPSRAMPSGTDFWLGVQVTHAAGQYPVGVDAGPGVAERGGFINYDGTWTELRTVGLNFNWNIRAIVQTGAAPAADVGVSTILAPTGSIAPGNVTPRVTIRNFGTDPQSNIPVHIVIDDGGTPVYTANLTHPGPLAPGASADVSFSPDWNAPQGSFGVTSWTLLAGDENPANDTARGTVNVTALAWEPIAVPSTLPDRIVHVTVYDPGTDQVFQIGGNPEGQSNSYDGLNRAYDPTTNTWTTKASMPTPLGWCGYGLVDDKIYVISGHNNAGAFVGTNQEYDIATNTWTTKAARPGTPV</sequence>
<evidence type="ECO:0000256" key="1">
    <source>
        <dbReference type="SAM" id="SignalP"/>
    </source>
</evidence>
<name>A0A7V0XEH8_UNCW3</name>
<feature type="non-terminal residue" evidence="2">
    <location>
        <position position="448"/>
    </location>
</feature>
<dbReference type="InterPro" id="IPR006652">
    <property type="entry name" value="Kelch_1"/>
</dbReference>
<evidence type="ECO:0008006" key="3">
    <source>
        <dbReference type="Google" id="ProtNLM"/>
    </source>
</evidence>
<gene>
    <name evidence="2" type="ORF">ENN51_01945</name>
</gene>
<feature type="signal peptide" evidence="1">
    <location>
        <begin position="1"/>
        <end position="21"/>
    </location>
</feature>
<dbReference type="AlphaFoldDB" id="A0A7V0XEH8"/>
<protein>
    <recommendedName>
        <fullName evidence="3">CARDB domain-containing protein</fullName>
    </recommendedName>
</protein>
<dbReference type="SUPFAM" id="SSF117281">
    <property type="entry name" value="Kelch motif"/>
    <property type="match status" value="1"/>
</dbReference>
<dbReference type="Gene3D" id="2.130.10.80">
    <property type="entry name" value="Galactose oxidase/kelch, beta-propeller"/>
    <property type="match status" value="1"/>
</dbReference>
<feature type="chain" id="PRO_5031450855" description="CARDB domain-containing protein" evidence="1">
    <location>
        <begin position="22"/>
        <end position="448"/>
    </location>
</feature>
<dbReference type="Pfam" id="PF01344">
    <property type="entry name" value="Kelch_1"/>
    <property type="match status" value="1"/>
</dbReference>
<proteinExistence type="predicted"/>